<accession>A0A644TSW0</accession>
<comment type="caution">
    <text evidence="1">The sequence shown here is derived from an EMBL/GenBank/DDBJ whole genome shotgun (WGS) entry which is preliminary data.</text>
</comment>
<organism evidence="1">
    <name type="scientific">bioreactor metagenome</name>
    <dbReference type="NCBI Taxonomy" id="1076179"/>
    <lineage>
        <taxon>unclassified sequences</taxon>
        <taxon>metagenomes</taxon>
        <taxon>ecological metagenomes</taxon>
    </lineage>
</organism>
<dbReference type="EMBL" id="VSSQ01000046">
    <property type="protein sequence ID" value="MPL69342.1"/>
    <property type="molecule type" value="Genomic_DNA"/>
</dbReference>
<sequence length="60" mass="7209">MKKNYFYVHPCPNCIFRYDCYRSPLNRNSNNSGVNFVFFPELLTEISFAVLFPELSFYVR</sequence>
<name>A0A644TSW0_9ZZZZ</name>
<dbReference type="AlphaFoldDB" id="A0A644TSW0"/>
<proteinExistence type="predicted"/>
<gene>
    <name evidence="1" type="ORF">SDC9_15081</name>
</gene>
<protein>
    <submittedName>
        <fullName evidence="1">Uncharacterized protein</fullName>
    </submittedName>
</protein>
<evidence type="ECO:0000313" key="1">
    <source>
        <dbReference type="EMBL" id="MPL69342.1"/>
    </source>
</evidence>
<reference evidence="1" key="1">
    <citation type="submission" date="2019-08" db="EMBL/GenBank/DDBJ databases">
        <authorList>
            <person name="Kucharzyk K."/>
            <person name="Murdoch R.W."/>
            <person name="Higgins S."/>
            <person name="Loffler F."/>
        </authorList>
    </citation>
    <scope>NUCLEOTIDE SEQUENCE</scope>
</reference>